<evidence type="ECO:0000313" key="1">
    <source>
        <dbReference type="EMBL" id="KUJ58332.1"/>
    </source>
</evidence>
<organism evidence="1 2">
    <name type="scientific">Chryseobacterium aquaticum subsp. greenlandense</name>
    <dbReference type="NCBI Taxonomy" id="345663"/>
    <lineage>
        <taxon>Bacteria</taxon>
        <taxon>Pseudomonadati</taxon>
        <taxon>Bacteroidota</taxon>
        <taxon>Flavobacteriia</taxon>
        <taxon>Flavobacteriales</taxon>
        <taxon>Weeksellaceae</taxon>
        <taxon>Chryseobacterium group</taxon>
        <taxon>Chryseobacterium</taxon>
    </lineage>
</organism>
<dbReference type="EMBL" id="LMAI01000001">
    <property type="protein sequence ID" value="KUJ58332.1"/>
    <property type="molecule type" value="Genomic_DNA"/>
</dbReference>
<comment type="caution">
    <text evidence="1">The sequence shown here is derived from an EMBL/GenBank/DDBJ whole genome shotgun (WGS) entry which is preliminary data.</text>
</comment>
<reference evidence="1 2" key="1">
    <citation type="submission" date="2015-10" db="EMBL/GenBank/DDBJ databases">
        <title>Genome sequence of Chryseobacterium greenlandense.</title>
        <authorList>
            <person name="Newman J."/>
            <person name="Fischer K."/>
            <person name="Miller J."/>
        </authorList>
    </citation>
    <scope>NUCLEOTIDE SEQUENCE [LARGE SCALE GENOMIC DNA]</scope>
    <source>
        <strain evidence="1 2">UMB34</strain>
    </source>
</reference>
<proteinExistence type="predicted"/>
<dbReference type="RefSeq" id="WP_050379482.1">
    <property type="nucleotide sequence ID" value="NZ_LMAI01000001.1"/>
</dbReference>
<dbReference type="Proteomes" id="UP000054388">
    <property type="component" value="Unassembled WGS sequence"/>
</dbReference>
<evidence type="ECO:0000313" key="2">
    <source>
        <dbReference type="Proteomes" id="UP000054388"/>
    </source>
</evidence>
<dbReference type="AlphaFoldDB" id="A0A101CLD4"/>
<sequence>MNFEKIVDAYIAGSSQRKALNKKEFDYLVQEISSFRRFKKLSKEISEYILQKHYTLEQDLYIFNDSNPEVVDLVYAYNKYTHFSHHSALIMHKISTIENNAIYLSEETNSISSNKNSLTQGNIDLAFTKPQRVTKNIKQFRDHTFYFLKNQSSPTMETFIDGVKVSNLEKTLIDCSVRPIYAGGTKNILIAFAMAKQLIDPDKLHHHYKKLSFVYPYHQAIGFYLDNAGYDKEFYSKFLAMNSDYDFYLDYQLTSPQYSPKWRIHYSKDVIQ</sequence>
<accession>A0A101CLD4</accession>
<protein>
    <submittedName>
        <fullName evidence="1">Uncharacterized protein</fullName>
    </submittedName>
</protein>
<gene>
    <name evidence="1" type="ORF">AR686_00565</name>
</gene>
<name>A0A101CLD4_9FLAO</name>